<organism evidence="2 3">
    <name type="scientific">Araneus ventricosus</name>
    <name type="common">Orbweaver spider</name>
    <name type="synonym">Epeira ventricosa</name>
    <dbReference type="NCBI Taxonomy" id="182803"/>
    <lineage>
        <taxon>Eukaryota</taxon>
        <taxon>Metazoa</taxon>
        <taxon>Ecdysozoa</taxon>
        <taxon>Arthropoda</taxon>
        <taxon>Chelicerata</taxon>
        <taxon>Arachnida</taxon>
        <taxon>Araneae</taxon>
        <taxon>Araneomorphae</taxon>
        <taxon>Entelegynae</taxon>
        <taxon>Araneoidea</taxon>
        <taxon>Araneidae</taxon>
        <taxon>Araneus</taxon>
    </lineage>
</organism>
<reference evidence="2 3" key="1">
    <citation type="journal article" date="2019" name="Sci. Rep.">
        <title>Orb-weaving spider Araneus ventricosus genome elucidates the spidroin gene catalogue.</title>
        <authorList>
            <person name="Kono N."/>
            <person name="Nakamura H."/>
            <person name="Ohtoshi R."/>
            <person name="Moran D.A.P."/>
            <person name="Shinohara A."/>
            <person name="Yoshida Y."/>
            <person name="Fujiwara M."/>
            <person name="Mori M."/>
            <person name="Tomita M."/>
            <person name="Arakawa K."/>
        </authorList>
    </citation>
    <scope>NUCLEOTIDE SEQUENCE [LARGE SCALE GENOMIC DNA]</scope>
</reference>
<keyword evidence="3" id="KW-1185">Reference proteome</keyword>
<name>A0A4Y2J908_ARAVE</name>
<accession>A0A4Y2J908</accession>
<sequence>MICGVWACLRVNEERSNSAQPGHPENVNAPAATTNNSGTVVPALPMAPITGRKCDPSGKARLCLLKRRFLMNKFEVPPSQVRMLAS</sequence>
<protein>
    <submittedName>
        <fullName evidence="2">Uncharacterized protein</fullName>
    </submittedName>
</protein>
<gene>
    <name evidence="2" type="ORF">AVEN_104120_1</name>
</gene>
<evidence type="ECO:0000313" key="2">
    <source>
        <dbReference type="EMBL" id="GBM86520.1"/>
    </source>
</evidence>
<dbReference type="Proteomes" id="UP000499080">
    <property type="component" value="Unassembled WGS sequence"/>
</dbReference>
<dbReference type="EMBL" id="BGPR01003319">
    <property type="protein sequence ID" value="GBM86520.1"/>
    <property type="molecule type" value="Genomic_DNA"/>
</dbReference>
<comment type="caution">
    <text evidence="2">The sequence shown here is derived from an EMBL/GenBank/DDBJ whole genome shotgun (WGS) entry which is preliminary data.</text>
</comment>
<proteinExistence type="predicted"/>
<evidence type="ECO:0000313" key="3">
    <source>
        <dbReference type="Proteomes" id="UP000499080"/>
    </source>
</evidence>
<dbReference type="AlphaFoldDB" id="A0A4Y2J908"/>
<feature type="region of interest" description="Disordered" evidence="1">
    <location>
        <begin position="15"/>
        <end position="39"/>
    </location>
</feature>
<evidence type="ECO:0000256" key="1">
    <source>
        <dbReference type="SAM" id="MobiDB-lite"/>
    </source>
</evidence>